<accession>A0A4V5NZ49</accession>
<feature type="domain" description="Fatty acid hydroxylase" evidence="2">
    <location>
        <begin position="64"/>
        <end position="219"/>
    </location>
</feature>
<name>A0A4V5NZ49_9GAMM</name>
<keyword evidence="1" id="KW-0472">Membrane</keyword>
<dbReference type="EMBL" id="SWCJ01000001">
    <property type="protein sequence ID" value="TKB58668.1"/>
    <property type="molecule type" value="Genomic_DNA"/>
</dbReference>
<feature type="transmembrane region" description="Helical" evidence="1">
    <location>
        <begin position="58"/>
        <end position="77"/>
    </location>
</feature>
<dbReference type="InterPro" id="IPR006694">
    <property type="entry name" value="Fatty_acid_hydroxylase"/>
</dbReference>
<dbReference type="AlphaFoldDB" id="A0A4V5NZ49"/>
<keyword evidence="4" id="KW-1185">Reference proteome</keyword>
<proteinExistence type="predicted"/>
<organism evidence="3 4">
    <name type="scientific">Ferrimonas aestuarii</name>
    <dbReference type="NCBI Taxonomy" id="2569539"/>
    <lineage>
        <taxon>Bacteria</taxon>
        <taxon>Pseudomonadati</taxon>
        <taxon>Pseudomonadota</taxon>
        <taxon>Gammaproteobacteria</taxon>
        <taxon>Alteromonadales</taxon>
        <taxon>Ferrimonadaceae</taxon>
        <taxon>Ferrimonas</taxon>
    </lineage>
</organism>
<dbReference type="Proteomes" id="UP000305675">
    <property type="component" value="Unassembled WGS sequence"/>
</dbReference>
<gene>
    <name evidence="3" type="ORF">FCL42_02660</name>
</gene>
<dbReference type="GO" id="GO:0008610">
    <property type="term" value="P:lipid biosynthetic process"/>
    <property type="evidence" value="ECO:0007669"/>
    <property type="project" value="InterPro"/>
</dbReference>
<evidence type="ECO:0000259" key="2">
    <source>
        <dbReference type="Pfam" id="PF04116"/>
    </source>
</evidence>
<dbReference type="Pfam" id="PF04116">
    <property type="entry name" value="FA_hydroxylase"/>
    <property type="match status" value="1"/>
</dbReference>
<dbReference type="GO" id="GO:0005506">
    <property type="term" value="F:iron ion binding"/>
    <property type="evidence" value="ECO:0007669"/>
    <property type="project" value="InterPro"/>
</dbReference>
<keyword evidence="1" id="KW-0812">Transmembrane</keyword>
<sequence>MIRAGSMDRLVQQRQFQQRYRQGIGPHYHGYGHGICVLAIGLGIIGYCVWKLELTNCQPLLTVVAALIIANGLEYFAHRQLGHKRTRILPLFYERHSGEHHRFFTHLDPLWRDHRDWRVVLFPLYLIVAVATANGAVAWGLSLLFGPAVGYLWLMTTVAAYLWYEVAHFCWHLPEQSWVFRIGFLRRMRLRHLIHHHPSMMNRVNFNITWPLFDYLLGTDSLNSQMMNTKG</sequence>
<keyword evidence="1" id="KW-1133">Transmembrane helix</keyword>
<feature type="transmembrane region" description="Helical" evidence="1">
    <location>
        <begin position="31"/>
        <end position="52"/>
    </location>
</feature>
<evidence type="ECO:0000313" key="4">
    <source>
        <dbReference type="Proteomes" id="UP000305675"/>
    </source>
</evidence>
<protein>
    <submittedName>
        <fullName evidence="3">Sterol desaturase family protein</fullName>
    </submittedName>
</protein>
<feature type="transmembrane region" description="Helical" evidence="1">
    <location>
        <begin position="151"/>
        <end position="171"/>
    </location>
</feature>
<comment type="caution">
    <text evidence="3">The sequence shown here is derived from an EMBL/GenBank/DDBJ whole genome shotgun (WGS) entry which is preliminary data.</text>
</comment>
<evidence type="ECO:0000313" key="3">
    <source>
        <dbReference type="EMBL" id="TKB58668.1"/>
    </source>
</evidence>
<reference evidence="3 4" key="1">
    <citation type="submission" date="2019-04" db="EMBL/GenBank/DDBJ databases">
        <authorList>
            <person name="Hwang J.C."/>
        </authorList>
    </citation>
    <scope>NUCLEOTIDE SEQUENCE [LARGE SCALE GENOMIC DNA]</scope>
    <source>
        <strain evidence="3 4">IMCC35002</strain>
    </source>
</reference>
<dbReference type="GO" id="GO:0016491">
    <property type="term" value="F:oxidoreductase activity"/>
    <property type="evidence" value="ECO:0007669"/>
    <property type="project" value="InterPro"/>
</dbReference>
<feature type="transmembrane region" description="Helical" evidence="1">
    <location>
        <begin position="119"/>
        <end position="145"/>
    </location>
</feature>
<evidence type="ECO:0000256" key="1">
    <source>
        <dbReference type="SAM" id="Phobius"/>
    </source>
</evidence>
<dbReference type="OrthoDB" id="5965958at2"/>